<keyword evidence="1" id="KW-1133">Transmembrane helix</keyword>
<gene>
    <name evidence="2" type="ORF">M3M40_00315</name>
</gene>
<keyword evidence="1" id="KW-0812">Transmembrane</keyword>
<accession>A0A9Q8ZT54</accession>
<feature type="transmembrane region" description="Helical" evidence="1">
    <location>
        <begin position="102"/>
        <end position="122"/>
    </location>
</feature>
<name>A0A9Q8ZT54_9LACO</name>
<reference evidence="2" key="1">
    <citation type="submission" date="2022-05" db="EMBL/GenBank/DDBJ databases">
        <authorList>
            <person name="Oliphant S.A."/>
            <person name="Watson-Haigh N.S."/>
            <person name="Sumby K.M."/>
            <person name="Gardner J.M."/>
            <person name="Jiranek V."/>
        </authorList>
    </citation>
    <scope>NUCLEOTIDE SEQUENCE</scope>
    <source>
        <strain evidence="2">KI4_B1</strain>
    </source>
</reference>
<keyword evidence="3" id="KW-1185">Reference proteome</keyword>
<dbReference type="InterPro" id="IPR012861">
    <property type="entry name" value="DUF1634"/>
</dbReference>
<keyword evidence="1" id="KW-0472">Membrane</keyword>
<dbReference type="Proteomes" id="UP001055911">
    <property type="component" value="Chromosome"/>
</dbReference>
<feature type="transmembrane region" description="Helical" evidence="1">
    <location>
        <begin position="21"/>
        <end position="42"/>
    </location>
</feature>
<feature type="transmembrane region" description="Helical" evidence="1">
    <location>
        <begin position="70"/>
        <end position="90"/>
    </location>
</feature>
<proteinExistence type="predicted"/>
<evidence type="ECO:0000313" key="3">
    <source>
        <dbReference type="Proteomes" id="UP001055911"/>
    </source>
</evidence>
<dbReference type="EMBL" id="CP097119">
    <property type="protein sequence ID" value="USS89293.1"/>
    <property type="molecule type" value="Genomic_DNA"/>
</dbReference>
<evidence type="ECO:0000256" key="1">
    <source>
        <dbReference type="SAM" id="Phobius"/>
    </source>
</evidence>
<sequence>MKTSKPTTNEMQAVEQTIGKILRWGVIVAATIMIIGLLLYLMSGSLGVATHYHVKNFSELLQGLVTGKPYAVMMTGIFALILTPVLRVVVSIYSFYREHDSLYMVITSLVLVILLTSFWLGIEFHL</sequence>
<dbReference type="Pfam" id="PF07843">
    <property type="entry name" value="DUF1634"/>
    <property type="match status" value="1"/>
</dbReference>
<organism evidence="2 3">
    <name type="scientific">Fructilactobacillus cliffordii</name>
    <dbReference type="NCBI Taxonomy" id="2940299"/>
    <lineage>
        <taxon>Bacteria</taxon>
        <taxon>Bacillati</taxon>
        <taxon>Bacillota</taxon>
        <taxon>Bacilli</taxon>
        <taxon>Lactobacillales</taxon>
        <taxon>Lactobacillaceae</taxon>
        <taxon>Fructilactobacillus</taxon>
    </lineage>
</organism>
<dbReference type="RefSeq" id="WP_252766834.1">
    <property type="nucleotide sequence ID" value="NZ_CP097119.1"/>
</dbReference>
<dbReference type="AlphaFoldDB" id="A0A9Q8ZT54"/>
<protein>
    <submittedName>
        <fullName evidence="2">DUF1634 domain-containing protein</fullName>
    </submittedName>
</protein>
<evidence type="ECO:0000313" key="2">
    <source>
        <dbReference type="EMBL" id="USS89293.1"/>
    </source>
</evidence>